<sequence length="112" mass="12600">MPLILAPLAVPEDYISSSFDDIAGTEINAPNEEMNEKNGRNIKEEMKNSMESMLSPLITYMRLLGFTNTTNNGRLKKPLLFYNISETDNDGISDNDMHEGKRNDDDNNNNNG</sequence>
<reference evidence="2" key="1">
    <citation type="submission" date="2012-04" db="EMBL/GenBank/DDBJ databases">
        <title>The Genome Sequence of Loa loa.</title>
        <authorList>
            <consortium name="The Broad Institute Genome Sequencing Platform"/>
            <consortium name="Broad Institute Genome Sequencing Center for Infectious Disease"/>
            <person name="Nutman T.B."/>
            <person name="Fink D.L."/>
            <person name="Russ C."/>
            <person name="Young S."/>
            <person name="Zeng Q."/>
            <person name="Gargeya S."/>
            <person name="Alvarado L."/>
            <person name="Berlin A."/>
            <person name="Chapman S.B."/>
            <person name="Chen Z."/>
            <person name="Freedman E."/>
            <person name="Gellesch M."/>
            <person name="Goldberg J."/>
            <person name="Griggs A."/>
            <person name="Gujja S."/>
            <person name="Heilman E.R."/>
            <person name="Heiman D."/>
            <person name="Howarth C."/>
            <person name="Mehta T."/>
            <person name="Neiman D."/>
            <person name="Pearson M."/>
            <person name="Roberts A."/>
            <person name="Saif S."/>
            <person name="Shea T."/>
            <person name="Shenoy N."/>
            <person name="Sisk P."/>
            <person name="Stolte C."/>
            <person name="Sykes S."/>
            <person name="White J."/>
            <person name="Yandava C."/>
            <person name="Haas B."/>
            <person name="Henn M.R."/>
            <person name="Nusbaum C."/>
            <person name="Birren B."/>
        </authorList>
    </citation>
    <scope>NUCLEOTIDE SEQUENCE [LARGE SCALE GENOMIC DNA]</scope>
</reference>
<dbReference type="OMA" id="NAPNEEM"/>
<dbReference type="CTD" id="9939863"/>
<proteinExistence type="predicted"/>
<dbReference type="AlphaFoldDB" id="A0A1S0U6M8"/>
<feature type="compositionally biased region" description="Basic and acidic residues" evidence="1">
    <location>
        <begin position="95"/>
        <end position="105"/>
    </location>
</feature>
<evidence type="ECO:0000313" key="2">
    <source>
        <dbReference type="EMBL" id="EFO26009.1"/>
    </source>
</evidence>
<feature type="region of interest" description="Disordered" evidence="1">
    <location>
        <begin position="87"/>
        <end position="112"/>
    </location>
</feature>
<protein>
    <submittedName>
        <fullName evidence="2">Uncharacterized protein</fullName>
    </submittedName>
</protein>
<dbReference type="EMBL" id="JH712087">
    <property type="protein sequence ID" value="EFO26009.1"/>
    <property type="molecule type" value="Genomic_DNA"/>
</dbReference>
<dbReference type="KEGG" id="loa:LOAG_02468"/>
<dbReference type="InParanoid" id="A0A1S0U6M8"/>
<dbReference type="GeneID" id="9939863"/>
<dbReference type="OrthoDB" id="10385156at2759"/>
<dbReference type="RefSeq" id="XP_003138054.1">
    <property type="nucleotide sequence ID" value="XM_003138006.1"/>
</dbReference>
<accession>A0A1S0U6M8</accession>
<organism evidence="2">
    <name type="scientific">Loa loa</name>
    <name type="common">Eye worm</name>
    <name type="synonym">Filaria loa</name>
    <dbReference type="NCBI Taxonomy" id="7209"/>
    <lineage>
        <taxon>Eukaryota</taxon>
        <taxon>Metazoa</taxon>
        <taxon>Ecdysozoa</taxon>
        <taxon>Nematoda</taxon>
        <taxon>Chromadorea</taxon>
        <taxon>Rhabditida</taxon>
        <taxon>Spirurina</taxon>
        <taxon>Spiruromorpha</taxon>
        <taxon>Filarioidea</taxon>
        <taxon>Onchocercidae</taxon>
        <taxon>Loa</taxon>
    </lineage>
</organism>
<evidence type="ECO:0000256" key="1">
    <source>
        <dbReference type="SAM" id="MobiDB-lite"/>
    </source>
</evidence>
<gene>
    <name evidence="2" type="ORF">LOAG_02468</name>
</gene>
<name>A0A1S0U6M8_LOALO</name>